<proteinExistence type="predicted"/>
<dbReference type="AlphaFoldDB" id="A0A3B0SCT3"/>
<sequence length="163" mass="17792">MSLPRTFLLASAAVAFLTNGASAKKNQDPEKFNFEHVSCNGADNQIRLVVSGVKRSTGRITADLYRNQEDGFLKKRGRITQVKFAARAPVTSFCIIAPKTGSYAIAVYQDENANDNFDKGPLGLPAEPWGISNNPKVRFKPPPVEKALFEVNPAGAEVEIKLK</sequence>
<protein>
    <recommendedName>
        <fullName evidence="2">DUF2141 domain-containing protein</fullName>
    </recommendedName>
</protein>
<evidence type="ECO:0000313" key="1">
    <source>
        <dbReference type="EMBL" id="VAV98448.1"/>
    </source>
</evidence>
<dbReference type="EMBL" id="UOEH01000253">
    <property type="protein sequence ID" value="VAV98448.1"/>
    <property type="molecule type" value="Genomic_DNA"/>
</dbReference>
<name>A0A3B0SCT3_9ZZZZ</name>
<gene>
    <name evidence="1" type="ORF">MNBD_ALPHA05-2187</name>
</gene>
<reference evidence="1" key="1">
    <citation type="submission" date="2018-06" db="EMBL/GenBank/DDBJ databases">
        <authorList>
            <person name="Zhirakovskaya E."/>
        </authorList>
    </citation>
    <scope>NUCLEOTIDE SEQUENCE</scope>
</reference>
<accession>A0A3B0SCT3</accession>
<dbReference type="Pfam" id="PF09912">
    <property type="entry name" value="DUF2141"/>
    <property type="match status" value="1"/>
</dbReference>
<evidence type="ECO:0008006" key="2">
    <source>
        <dbReference type="Google" id="ProtNLM"/>
    </source>
</evidence>
<dbReference type="InterPro" id="IPR018673">
    <property type="entry name" value="DUF2141"/>
</dbReference>
<organism evidence="1">
    <name type="scientific">hydrothermal vent metagenome</name>
    <dbReference type="NCBI Taxonomy" id="652676"/>
    <lineage>
        <taxon>unclassified sequences</taxon>
        <taxon>metagenomes</taxon>
        <taxon>ecological metagenomes</taxon>
    </lineage>
</organism>